<dbReference type="InterPro" id="IPR010845">
    <property type="entry name" value="FlaF"/>
</dbReference>
<dbReference type="EMBL" id="JBHRTB010000010">
    <property type="protein sequence ID" value="MFC3141752.1"/>
    <property type="molecule type" value="Genomic_DNA"/>
</dbReference>
<keyword evidence="1" id="KW-0969">Cilium</keyword>
<reference evidence="2" key="1">
    <citation type="journal article" date="2019" name="Int. J. Syst. Evol. Microbiol.">
        <title>The Global Catalogue of Microorganisms (GCM) 10K type strain sequencing project: providing services to taxonomists for standard genome sequencing and annotation.</title>
        <authorList>
            <consortium name="The Broad Institute Genomics Platform"/>
            <consortium name="The Broad Institute Genome Sequencing Center for Infectious Disease"/>
            <person name="Wu L."/>
            <person name="Ma J."/>
        </authorList>
    </citation>
    <scope>NUCLEOTIDE SEQUENCE [LARGE SCALE GENOMIC DNA]</scope>
    <source>
        <strain evidence="2">KCTC 52366</strain>
    </source>
</reference>
<organism evidence="1 2">
    <name type="scientific">Psychromarinibacter halotolerans</name>
    <dbReference type="NCBI Taxonomy" id="1775175"/>
    <lineage>
        <taxon>Bacteria</taxon>
        <taxon>Pseudomonadati</taxon>
        <taxon>Pseudomonadota</taxon>
        <taxon>Alphaproteobacteria</taxon>
        <taxon>Rhodobacterales</taxon>
        <taxon>Paracoccaceae</taxon>
        <taxon>Psychromarinibacter</taxon>
    </lineage>
</organism>
<protein>
    <submittedName>
        <fullName evidence="1">Flagellar biosynthesis regulator FlaF</fullName>
    </submittedName>
</protein>
<dbReference type="Proteomes" id="UP001595632">
    <property type="component" value="Unassembled WGS sequence"/>
</dbReference>
<keyword evidence="2" id="KW-1185">Reference proteome</keyword>
<accession>A0ABV7GJJ4</accession>
<evidence type="ECO:0000313" key="1">
    <source>
        <dbReference type="EMBL" id="MFC3141752.1"/>
    </source>
</evidence>
<sequence length="131" mass="14016">MSLDAYKKSLKTTETPRAMERRVLTQITSRLDAHQAEYDAAAEGPSRLGILAGPLRSAVHDNVRLWLGFKADLLTPGNALPAETRAGLLSLAGFVERQSGQIMNGRGTIESLIAVNKPIIAALQGHTVEAA</sequence>
<evidence type="ECO:0000313" key="2">
    <source>
        <dbReference type="Proteomes" id="UP001595632"/>
    </source>
</evidence>
<keyword evidence="1" id="KW-0966">Cell projection</keyword>
<gene>
    <name evidence="1" type="ORF">ACFOGP_03480</name>
</gene>
<proteinExistence type="predicted"/>
<dbReference type="RefSeq" id="WP_275631997.1">
    <property type="nucleotide sequence ID" value="NZ_JARGYD010000002.1"/>
</dbReference>
<name>A0ABV7GJJ4_9RHOB</name>
<comment type="caution">
    <text evidence="1">The sequence shown here is derived from an EMBL/GenBank/DDBJ whole genome shotgun (WGS) entry which is preliminary data.</text>
</comment>
<keyword evidence="1" id="KW-0282">Flagellum</keyword>
<dbReference type="Pfam" id="PF07309">
    <property type="entry name" value="FlaF"/>
    <property type="match status" value="1"/>
</dbReference>